<feature type="region of interest" description="Disordered" evidence="1">
    <location>
        <begin position="399"/>
        <end position="428"/>
    </location>
</feature>
<protein>
    <submittedName>
        <fullName evidence="4">Uncharacterized protein LOC113504871</fullName>
    </submittedName>
</protein>
<dbReference type="GeneID" id="113504871"/>
<feature type="region of interest" description="Disordered" evidence="1">
    <location>
        <begin position="116"/>
        <end position="138"/>
    </location>
</feature>
<feature type="chain" id="PRO_5028866160" evidence="2">
    <location>
        <begin position="19"/>
        <end position="442"/>
    </location>
</feature>
<gene>
    <name evidence="4" type="primary">LOC113504871</name>
</gene>
<evidence type="ECO:0000313" key="3">
    <source>
        <dbReference type="Proteomes" id="UP000322000"/>
    </source>
</evidence>
<accession>A0A7E5WQZ1</accession>
<proteinExistence type="predicted"/>
<feature type="compositionally biased region" description="Basic and acidic residues" evidence="1">
    <location>
        <begin position="249"/>
        <end position="263"/>
    </location>
</feature>
<name>A0A7E5WQZ1_TRINI</name>
<keyword evidence="2" id="KW-0732">Signal</keyword>
<dbReference type="KEGG" id="tnl:113504871"/>
<keyword evidence="3" id="KW-1185">Reference proteome</keyword>
<sequence length="442" mass="52137">MKYFYITILVLSLNVIQASIYQSLKKNVLSILQKKDDHEPAPVQRGSMRYFQSKKQDDAKDVKSAHNKANILKSVRNHEENLNIGRDMPSSKLTESLDKKIGREYYHMDPVLNELKRRSQRKNYRRKGSGSSDNDDSSSLEMKFWMDEWDEHWMQKKFEALNSTKPRGDVVNMVAARPWGVPCGDPNQHDMPWGTCMLAVECDAEYRIYRGDYFCGRTHYICCALLLTNYDMYQGLDISFDDSSFSTDSNEKNAKGNSAEDERKKRKAERNKRKRERAKRKRDIKKTIRKIVTEIRKILNRAWRNGTAQRKRKTKELKKFIENLKKQYRKDRKSVVSVHEYEMVKIDTDLQKRLDQIQNVNQAFMSNDTFRDIIVNGTVNEEKLRMLLRSYPELGKMLGRGKKKKRRSNGLDFDAFPTPVKKDEPDNKPVLEYDLEYGRLYY</sequence>
<dbReference type="InParanoid" id="A0A7E5WQZ1"/>
<feature type="compositionally biased region" description="Basic residues" evidence="1">
    <location>
        <begin position="399"/>
        <end position="408"/>
    </location>
</feature>
<organism evidence="3 4">
    <name type="scientific">Trichoplusia ni</name>
    <name type="common">Cabbage looper</name>
    <dbReference type="NCBI Taxonomy" id="7111"/>
    <lineage>
        <taxon>Eukaryota</taxon>
        <taxon>Metazoa</taxon>
        <taxon>Ecdysozoa</taxon>
        <taxon>Arthropoda</taxon>
        <taxon>Hexapoda</taxon>
        <taxon>Insecta</taxon>
        <taxon>Pterygota</taxon>
        <taxon>Neoptera</taxon>
        <taxon>Endopterygota</taxon>
        <taxon>Lepidoptera</taxon>
        <taxon>Glossata</taxon>
        <taxon>Ditrysia</taxon>
        <taxon>Noctuoidea</taxon>
        <taxon>Noctuidae</taxon>
        <taxon>Plusiinae</taxon>
        <taxon>Trichoplusia</taxon>
    </lineage>
</organism>
<feature type="compositionally biased region" description="Basic residues" evidence="1">
    <location>
        <begin position="118"/>
        <end position="128"/>
    </location>
</feature>
<feature type="signal peptide" evidence="2">
    <location>
        <begin position="1"/>
        <end position="18"/>
    </location>
</feature>
<evidence type="ECO:0000256" key="2">
    <source>
        <dbReference type="SAM" id="SignalP"/>
    </source>
</evidence>
<feature type="region of interest" description="Disordered" evidence="1">
    <location>
        <begin position="246"/>
        <end position="283"/>
    </location>
</feature>
<reference evidence="4" key="1">
    <citation type="submission" date="2025-08" db="UniProtKB">
        <authorList>
            <consortium name="RefSeq"/>
        </authorList>
    </citation>
    <scope>IDENTIFICATION</scope>
</reference>
<evidence type="ECO:0000256" key="1">
    <source>
        <dbReference type="SAM" id="MobiDB-lite"/>
    </source>
</evidence>
<dbReference type="OrthoDB" id="7432963at2759"/>
<evidence type="ECO:0000313" key="4">
    <source>
        <dbReference type="RefSeq" id="XP_026743163.1"/>
    </source>
</evidence>
<feature type="compositionally biased region" description="Basic residues" evidence="1">
    <location>
        <begin position="264"/>
        <end position="283"/>
    </location>
</feature>
<dbReference type="AlphaFoldDB" id="A0A7E5WQZ1"/>
<dbReference type="RefSeq" id="XP_026743163.1">
    <property type="nucleotide sequence ID" value="XM_026887362.1"/>
</dbReference>
<dbReference type="Proteomes" id="UP000322000">
    <property type="component" value="Chromosome 23"/>
</dbReference>